<dbReference type="GO" id="GO:0003697">
    <property type="term" value="F:single-stranded DNA binding"/>
    <property type="evidence" value="ECO:0007669"/>
    <property type="project" value="UniProtKB-UniRule"/>
</dbReference>
<dbReference type="Gene3D" id="2.40.50.140">
    <property type="entry name" value="Nucleic acid-binding proteins"/>
    <property type="match status" value="1"/>
</dbReference>
<dbReference type="GO" id="GO:1990077">
    <property type="term" value="C:primosome complex"/>
    <property type="evidence" value="ECO:0007669"/>
    <property type="project" value="UniProtKB-UniRule"/>
</dbReference>
<dbReference type="EMBL" id="JRYB01000001">
    <property type="protein sequence ID" value="OIJ40745.1"/>
    <property type="molecule type" value="Genomic_DNA"/>
</dbReference>
<comment type="function">
    <text evidence="1">Involved in the restart of stalled replication forks, which reloads the replicative helicase on sites other than the origin of replication; the PriA-PriB pathway is the major replication restart pathway. During primosome assembly it facilitates complex formation between PriA and DnaT on DNA; stabilizes PriA on DNA. Stimulates the DNA unwinding activity of PriA helicase.</text>
</comment>
<name>A0A1S2N6Q3_9BURK</name>
<dbReference type="HAMAP" id="MF_00720">
    <property type="entry name" value="PriB"/>
    <property type="match status" value="1"/>
</dbReference>
<comment type="subunit">
    <text evidence="1">Homodimer. Interacts with PriA and DnaT. Component of the replication restart primosome. Primosome assembly occurs via a 'hand-off' mechanism. PriA binds to replication forks, subsequently PriB then DnaT bind; DnaT then displaces ssDNA to generate the helicase loading substrate.</text>
</comment>
<sequence length="98" mass="10734">MDNNQLQLVATIAERDVLRYTPAGVPIVSAVLMHSSHQREAGIDRLVEFEVPAFAAGEISGRFGNAELGASYRFDGFLARKNRNSKALVFHIIDFSAA</sequence>
<dbReference type="AlphaFoldDB" id="A0A1S2N6Q3"/>
<comment type="caution">
    <text evidence="2">The sequence shown here is derived from an EMBL/GenBank/DDBJ whole genome shotgun (WGS) entry which is preliminary data.</text>
</comment>
<keyword evidence="1" id="KW-0639">Primosome</keyword>
<reference evidence="2 3" key="1">
    <citation type="submission" date="2014-10" db="EMBL/GenBank/DDBJ databases">
        <authorList>
            <person name="Seo M.-J."/>
            <person name="Seok Y.J."/>
            <person name="Cha I.-T."/>
        </authorList>
    </citation>
    <scope>NUCLEOTIDE SEQUENCE [LARGE SCALE GENOMIC DNA]</scope>
    <source>
        <strain evidence="2 3">NEU</strain>
    </source>
</reference>
<keyword evidence="1" id="KW-0238">DNA-binding</keyword>
<dbReference type="GO" id="GO:0006269">
    <property type="term" value="P:DNA replication, synthesis of primer"/>
    <property type="evidence" value="ECO:0007669"/>
    <property type="project" value="UniProtKB-KW"/>
</dbReference>
<dbReference type="PIRSF" id="PIRSF003135">
    <property type="entry name" value="Primosomal_n"/>
    <property type="match status" value="1"/>
</dbReference>
<evidence type="ECO:0000313" key="3">
    <source>
        <dbReference type="Proteomes" id="UP000180246"/>
    </source>
</evidence>
<proteinExistence type="inferred from homology"/>
<dbReference type="RefSeq" id="WP_071361851.1">
    <property type="nucleotide sequence ID" value="NZ_CAUQYF010000109.1"/>
</dbReference>
<keyword evidence="1" id="KW-0235">DNA replication</keyword>
<dbReference type="Proteomes" id="UP000180246">
    <property type="component" value="Unassembled WGS sequence"/>
</dbReference>
<dbReference type="InterPro" id="IPR012340">
    <property type="entry name" value="NA-bd_OB-fold"/>
</dbReference>
<evidence type="ECO:0000256" key="1">
    <source>
        <dbReference type="HAMAP-Rule" id="MF_00720"/>
    </source>
</evidence>
<organism evidence="2 3">
    <name type="scientific">Massilia timonae</name>
    <dbReference type="NCBI Taxonomy" id="47229"/>
    <lineage>
        <taxon>Bacteria</taxon>
        <taxon>Pseudomonadati</taxon>
        <taxon>Pseudomonadota</taxon>
        <taxon>Betaproteobacteria</taxon>
        <taxon>Burkholderiales</taxon>
        <taxon>Oxalobacteraceae</taxon>
        <taxon>Telluria group</taxon>
        <taxon>Massilia</taxon>
    </lineage>
</organism>
<evidence type="ECO:0000313" key="2">
    <source>
        <dbReference type="EMBL" id="OIJ40745.1"/>
    </source>
</evidence>
<dbReference type="Pfam" id="PF22657">
    <property type="entry name" value="SSB_1"/>
    <property type="match status" value="1"/>
</dbReference>
<gene>
    <name evidence="1" type="primary">priB</name>
    <name evidence="2" type="ORF">LO55_2734</name>
</gene>
<comment type="similarity">
    <text evidence="1">Belongs to the PriB family.</text>
</comment>
<dbReference type="NCBIfam" id="TIGR04418">
    <property type="entry name" value="PriB_gamma"/>
    <property type="match status" value="1"/>
</dbReference>
<dbReference type="InterPro" id="IPR023646">
    <property type="entry name" value="Prisomal_replication_PriB"/>
</dbReference>
<accession>A0A1S2N6Q3</accession>
<protein>
    <recommendedName>
        <fullName evidence="1">Replication restart protein PriB</fullName>
    </recommendedName>
</protein>
<dbReference type="SUPFAM" id="SSF50249">
    <property type="entry name" value="Nucleic acid-binding proteins"/>
    <property type="match status" value="1"/>
</dbReference>